<dbReference type="Proteomes" id="UP000810171">
    <property type="component" value="Unassembled WGS sequence"/>
</dbReference>
<evidence type="ECO:0000256" key="2">
    <source>
        <dbReference type="SAM" id="Phobius"/>
    </source>
</evidence>
<evidence type="ECO:0000313" key="5">
    <source>
        <dbReference type="Proteomes" id="UP000810171"/>
    </source>
</evidence>
<gene>
    <name evidence="4" type="ORF">H9C73_08965</name>
</gene>
<accession>A0ABS3ZAZ8</accession>
<sequence length="488" mass="51378">MKPHYKMSQPKSCAALKERGSVLIVGMVFLVILMIAGVTIMNSSIQDEKISGNSKRASDAFTAAEAGMEDALVKLWTQDESYNPPAWFYYTCSGGELTDPDGNVFEPDSNTTFIADTAFAGGSTYRVEYGGTCDSDAQGVTSISLVSNGTQVESLRRVHFNVADTGDASWPAVFVNDDPDAPSDPDACQFDFGPSSAYLYDGKGGPALSTNTQKCAEDIRDDDGDSGQLVGGVIANNPAPDFTDPNGLRAFYTALKASSHTQNVYPTPPKNANKGVEPVDLNSPDFSSVDLGQPGDADDPTDYDELQSLIIHGDLDMPGNLSGSGILVVTGTAHFGGTPNWDGVIIVLGGRVDIGGGGTTNGLRGTMIVSNLNFGGSEFCDEDGNCQTSETATYYAPTPLTTNWDHAGNPLIDWDVSGGGTARYSYGCKLLQKVNNFLLDSEAGGAGAGIDPDVSFPGPDSCPDPDGDGQTGTYGDLYVFDWYEEVGN</sequence>
<feature type="region of interest" description="Disordered" evidence="1">
    <location>
        <begin position="449"/>
        <end position="473"/>
    </location>
</feature>
<comment type="caution">
    <text evidence="4">The sequence shown here is derived from an EMBL/GenBank/DDBJ whole genome shotgun (WGS) entry which is preliminary data.</text>
</comment>
<keyword evidence="2" id="KW-0812">Transmembrane</keyword>
<keyword evidence="5" id="KW-1185">Reference proteome</keyword>
<reference evidence="4 5" key="1">
    <citation type="submission" date="2020-09" db="EMBL/GenBank/DDBJ databases">
        <authorList>
            <person name="Tanuku N.R.S."/>
        </authorList>
    </citation>
    <scope>NUCLEOTIDE SEQUENCE [LARGE SCALE GENOMIC DNA]</scope>
    <source>
        <strain evidence="4 5">AK62</strain>
    </source>
</reference>
<dbReference type="InterPro" id="IPR025746">
    <property type="entry name" value="PilX_N_dom"/>
</dbReference>
<organism evidence="4 5">
    <name type="scientific">Marinobacterium alkalitolerans</name>
    <dbReference type="NCBI Taxonomy" id="1542925"/>
    <lineage>
        <taxon>Bacteria</taxon>
        <taxon>Pseudomonadati</taxon>
        <taxon>Pseudomonadota</taxon>
        <taxon>Gammaproteobacteria</taxon>
        <taxon>Oceanospirillales</taxon>
        <taxon>Oceanospirillaceae</taxon>
        <taxon>Marinobacterium</taxon>
    </lineage>
</organism>
<keyword evidence="2" id="KW-1133">Transmembrane helix</keyword>
<proteinExistence type="predicted"/>
<evidence type="ECO:0000259" key="3">
    <source>
        <dbReference type="Pfam" id="PF14341"/>
    </source>
</evidence>
<feature type="transmembrane region" description="Helical" evidence="2">
    <location>
        <begin position="21"/>
        <end position="41"/>
    </location>
</feature>
<feature type="region of interest" description="Disordered" evidence="1">
    <location>
        <begin position="262"/>
        <end position="299"/>
    </location>
</feature>
<name>A0ABS3ZAZ8_9GAMM</name>
<dbReference type="Pfam" id="PF14341">
    <property type="entry name" value="PilX_N"/>
    <property type="match status" value="1"/>
</dbReference>
<feature type="domain" description="Type 4 fimbrial biogenesis protein PilX N-terminal" evidence="3">
    <location>
        <begin position="19"/>
        <end position="69"/>
    </location>
</feature>
<protein>
    <submittedName>
        <fullName evidence="4">Pilus assembly PilX N-terminal domain-containing protein</fullName>
    </submittedName>
</protein>
<dbReference type="RefSeq" id="WP_209287487.1">
    <property type="nucleotide sequence ID" value="NZ_JACVEW010000012.1"/>
</dbReference>
<keyword evidence="2" id="KW-0472">Membrane</keyword>
<dbReference type="EMBL" id="JACVEW010000012">
    <property type="protein sequence ID" value="MBP0048866.1"/>
    <property type="molecule type" value="Genomic_DNA"/>
</dbReference>
<evidence type="ECO:0000313" key="4">
    <source>
        <dbReference type="EMBL" id="MBP0048866.1"/>
    </source>
</evidence>
<evidence type="ECO:0000256" key="1">
    <source>
        <dbReference type="SAM" id="MobiDB-lite"/>
    </source>
</evidence>